<dbReference type="Proteomes" id="UP001596022">
    <property type="component" value="Unassembled WGS sequence"/>
</dbReference>
<sequence>MRTDIYNWAPLSVSEVNEIFSDTPVKWCVAGGWALDLYLGKQSRTHDDIDVLLFRDEQLTAFEYLSKDWMLYKAENGKLTIWNKGEFLTSTNDIWASKDCDSPWAFQIMLVDTERGSWIYKRQKSIRRELNDILAKTPEGIPYLKPEIQLLYKGGSSKIREKDQNDFLQLFPFLMPQAKEWLKSSLKVQFPSGHSWVNYIENTNS</sequence>
<organism evidence="1 2">
    <name type="scientific">Camelliibacillus cellulosilyticus</name>
    <dbReference type="NCBI Taxonomy" id="2174486"/>
    <lineage>
        <taxon>Bacteria</taxon>
        <taxon>Bacillati</taxon>
        <taxon>Bacillota</taxon>
        <taxon>Bacilli</taxon>
        <taxon>Bacillales</taxon>
        <taxon>Sporolactobacillaceae</taxon>
        <taxon>Camelliibacillus</taxon>
    </lineage>
</organism>
<accession>A0ABV9GKX0</accession>
<keyword evidence="2" id="KW-1185">Reference proteome</keyword>
<reference evidence="2" key="1">
    <citation type="journal article" date="2019" name="Int. J. Syst. Evol. Microbiol.">
        <title>The Global Catalogue of Microorganisms (GCM) 10K type strain sequencing project: providing services to taxonomists for standard genome sequencing and annotation.</title>
        <authorList>
            <consortium name="The Broad Institute Genomics Platform"/>
            <consortium name="The Broad Institute Genome Sequencing Center for Infectious Disease"/>
            <person name="Wu L."/>
            <person name="Ma J."/>
        </authorList>
    </citation>
    <scope>NUCLEOTIDE SEQUENCE [LARGE SCALE GENOMIC DNA]</scope>
    <source>
        <strain evidence="2">CGMCC 1.16306</strain>
    </source>
</reference>
<protein>
    <submittedName>
        <fullName evidence="1">Nucleotidyltransferase domain-containing protein</fullName>
    </submittedName>
</protein>
<evidence type="ECO:0000313" key="1">
    <source>
        <dbReference type="EMBL" id="MFC4618944.1"/>
    </source>
</evidence>
<gene>
    <name evidence="1" type="ORF">ACFO4N_09410</name>
</gene>
<dbReference type="InterPro" id="IPR019646">
    <property type="entry name" value="Aminoglyc_AdlTrfase"/>
</dbReference>
<proteinExistence type="predicted"/>
<dbReference type="Gene3D" id="3.30.460.40">
    <property type="match status" value="1"/>
</dbReference>
<dbReference type="Pfam" id="PF10706">
    <property type="entry name" value="Aminoglyc_resit"/>
    <property type="match status" value="1"/>
</dbReference>
<name>A0ABV9GKX0_9BACL</name>
<evidence type="ECO:0000313" key="2">
    <source>
        <dbReference type="Proteomes" id="UP001596022"/>
    </source>
</evidence>
<dbReference type="RefSeq" id="WP_376846044.1">
    <property type="nucleotide sequence ID" value="NZ_JBHSFW010000004.1"/>
</dbReference>
<dbReference type="EMBL" id="JBHSFW010000004">
    <property type="protein sequence ID" value="MFC4618944.1"/>
    <property type="molecule type" value="Genomic_DNA"/>
</dbReference>
<comment type="caution">
    <text evidence="1">The sequence shown here is derived from an EMBL/GenBank/DDBJ whole genome shotgun (WGS) entry which is preliminary data.</text>
</comment>